<name>A0A2W5DU25_9BURK</name>
<dbReference type="Gene3D" id="3.40.50.2000">
    <property type="entry name" value="Glycogen Phosphorylase B"/>
    <property type="match status" value="2"/>
</dbReference>
<dbReference type="InterPro" id="IPR028098">
    <property type="entry name" value="Glyco_trans_4-like_N"/>
</dbReference>
<gene>
    <name evidence="3" type="ORF">DI603_11475</name>
</gene>
<dbReference type="SUPFAM" id="SSF53756">
    <property type="entry name" value="UDP-Glycosyltransferase/glycogen phosphorylase"/>
    <property type="match status" value="1"/>
</dbReference>
<dbReference type="EMBL" id="QFOD01000009">
    <property type="protein sequence ID" value="PZP32070.1"/>
    <property type="molecule type" value="Genomic_DNA"/>
</dbReference>
<dbReference type="InterPro" id="IPR050194">
    <property type="entry name" value="Glycosyltransferase_grp1"/>
</dbReference>
<organism evidence="3 4">
    <name type="scientific">Roseateles depolymerans</name>
    <dbReference type="NCBI Taxonomy" id="76731"/>
    <lineage>
        <taxon>Bacteria</taxon>
        <taxon>Pseudomonadati</taxon>
        <taxon>Pseudomonadota</taxon>
        <taxon>Betaproteobacteria</taxon>
        <taxon>Burkholderiales</taxon>
        <taxon>Sphaerotilaceae</taxon>
        <taxon>Roseateles</taxon>
    </lineage>
</organism>
<evidence type="ECO:0000259" key="2">
    <source>
        <dbReference type="Pfam" id="PF13439"/>
    </source>
</evidence>
<dbReference type="AlphaFoldDB" id="A0A2W5DU25"/>
<reference evidence="3 4" key="1">
    <citation type="submission" date="2017-08" db="EMBL/GenBank/DDBJ databases">
        <title>Infants hospitalized years apart are colonized by the same room-sourced microbial strains.</title>
        <authorList>
            <person name="Brooks B."/>
            <person name="Olm M.R."/>
            <person name="Firek B.A."/>
            <person name="Baker R."/>
            <person name="Thomas B.C."/>
            <person name="Morowitz M.J."/>
            <person name="Banfield J.F."/>
        </authorList>
    </citation>
    <scope>NUCLEOTIDE SEQUENCE [LARGE SCALE GENOMIC DNA]</scope>
    <source>
        <strain evidence="3">S2_012_000_R2_81</strain>
    </source>
</reference>
<dbReference type="Pfam" id="PF00534">
    <property type="entry name" value="Glycos_transf_1"/>
    <property type="match status" value="1"/>
</dbReference>
<evidence type="ECO:0000313" key="3">
    <source>
        <dbReference type="EMBL" id="PZP32070.1"/>
    </source>
</evidence>
<evidence type="ECO:0000259" key="1">
    <source>
        <dbReference type="Pfam" id="PF00534"/>
    </source>
</evidence>
<dbReference type="PANTHER" id="PTHR45947:SF13">
    <property type="entry name" value="TRANSFERASE"/>
    <property type="match status" value="1"/>
</dbReference>
<protein>
    <submittedName>
        <fullName evidence="3">Glycosyl transferase</fullName>
    </submittedName>
</protein>
<keyword evidence="3" id="KW-0808">Transferase</keyword>
<dbReference type="InterPro" id="IPR001296">
    <property type="entry name" value="Glyco_trans_1"/>
</dbReference>
<dbReference type="CDD" id="cd03823">
    <property type="entry name" value="GT4_ExpE7-like"/>
    <property type="match status" value="1"/>
</dbReference>
<dbReference type="PANTHER" id="PTHR45947">
    <property type="entry name" value="SULFOQUINOVOSYL TRANSFERASE SQD2"/>
    <property type="match status" value="1"/>
</dbReference>
<dbReference type="GO" id="GO:0016757">
    <property type="term" value="F:glycosyltransferase activity"/>
    <property type="evidence" value="ECO:0007669"/>
    <property type="project" value="InterPro"/>
</dbReference>
<comment type="caution">
    <text evidence="3">The sequence shown here is derived from an EMBL/GenBank/DDBJ whole genome shotgun (WGS) entry which is preliminary data.</text>
</comment>
<dbReference type="Pfam" id="PF13439">
    <property type="entry name" value="Glyco_transf_4"/>
    <property type="match status" value="1"/>
</dbReference>
<sequence length="405" mass="43852">MKILHLSSVYAPQRIGGAEKVVEMLAEHSAALGHEVAVAHIAPEPAPPHQRHGVAVHPLRHRNPLWIGDSGRHPLLRQANKVATLFNVFTTADFARLLRELRPDVVHSHSMVELPPWVWQVAASQGCAVVHTLHDYDLLCIRSSLFKDGAHCVPRHTACRMFSRVKLTQHGHIHQVVGVSQAILDRHLQDGCFAQLPEASRHVIWNPVMPAPARPRAGDSGPRRFGFIGRLVPEKGLATLIEACRQLPAEGWQLRIAGRLGEQEAELRRLVEGLPVELVGYVDPAEFLATLDTLVVPSVWLEPFGLTTVEAYAAGVPVIGADTAGVAEIVGAVDPGALVPPGDAAALAALMQAVLRDGPRPLPAAARAAVLERTRPGPVAQAYDAVYRRALAQLRRAPQELARPA</sequence>
<feature type="domain" description="Glycosyltransferase subfamily 4-like N-terminal" evidence="2">
    <location>
        <begin position="15"/>
        <end position="208"/>
    </location>
</feature>
<evidence type="ECO:0000313" key="4">
    <source>
        <dbReference type="Proteomes" id="UP000249633"/>
    </source>
</evidence>
<feature type="domain" description="Glycosyl transferase family 1" evidence="1">
    <location>
        <begin position="220"/>
        <end position="360"/>
    </location>
</feature>
<dbReference type="Proteomes" id="UP000249633">
    <property type="component" value="Unassembled WGS sequence"/>
</dbReference>
<accession>A0A2W5DU25</accession>
<proteinExistence type="predicted"/>